<evidence type="ECO:0000313" key="5">
    <source>
        <dbReference type="WBParaSite" id="PSAMB.scaffold1370size32461.g12793.t1"/>
    </source>
</evidence>
<evidence type="ECO:0000256" key="1">
    <source>
        <dbReference type="SAM" id="SignalP"/>
    </source>
</evidence>
<dbReference type="CDD" id="cd00037">
    <property type="entry name" value="CLECT"/>
    <property type="match status" value="1"/>
</dbReference>
<sequence>MFYFTIFLLVGKIFSSSALCPDGWRPSEVIRNKCYLIVTNKKTNWFDADKYCQSATTNGRLTSISSAFEQENLNAIISEAQASSVCDNMWIGADDIAQNGVFTWTDCTPFSFTHWKPGQPILNSNKLCVAAEARASGYWNTNDCGDEFCFICENNSNCSSTQTTTTIGQPTVSPAAQCYAMDIIFVVDMSQSPNGDTMKRRYKKLVHQLGSEINARTVLLNDPQFIDDFQNEKNMLKNITDSFPNGHYGPPAGAQFAEVSFYNRNTDITFYLNDANTQSGYDTLIQSMKPYTGDTYIEVGLTAVRNQMLVASRGYRSNVPTIVLLFTDGNDNPASHPIPIAEQLIQNGVSIFALYNDAPDSSPNIALLQQITQDNSRVVPLDQYFTLRQPFYDIINNFIKTTGFDPCHPPVFADIVFVMDHSENEVRAGEVGFASPVDYVVMQKAQIKSIIHQLGASMRGHRYILVHFSDSNSWLNPQTNHIESKTGILFDTRDSYDETTMDVLIDNFPELDAGGATDLKLALDVINSAVVPQIASQNDPNRLTYMVIFTSGL</sequence>
<dbReference type="WBParaSite" id="PSAMB.scaffold1370size32461.g12793.t1">
    <property type="protein sequence ID" value="PSAMB.scaffold1370size32461.g12793.t1"/>
    <property type="gene ID" value="PSAMB.scaffold1370size32461.g12793"/>
</dbReference>
<dbReference type="SMART" id="SM00034">
    <property type="entry name" value="CLECT"/>
    <property type="match status" value="1"/>
</dbReference>
<dbReference type="SUPFAM" id="SSF53300">
    <property type="entry name" value="vWA-like"/>
    <property type="match status" value="2"/>
</dbReference>
<name>A0A914V103_9BILA</name>
<dbReference type="Gene3D" id="3.10.100.10">
    <property type="entry name" value="Mannose-Binding Protein A, subunit A"/>
    <property type="match status" value="1"/>
</dbReference>
<dbReference type="CDD" id="cd01450">
    <property type="entry name" value="vWFA_subfamily_ECM"/>
    <property type="match status" value="1"/>
</dbReference>
<dbReference type="PROSITE" id="PS50041">
    <property type="entry name" value="C_TYPE_LECTIN_2"/>
    <property type="match status" value="1"/>
</dbReference>
<dbReference type="InterPro" id="IPR050111">
    <property type="entry name" value="C-type_lectin/snaclec_domain"/>
</dbReference>
<dbReference type="SUPFAM" id="SSF56436">
    <property type="entry name" value="C-type lectin-like"/>
    <property type="match status" value="1"/>
</dbReference>
<dbReference type="InterPro" id="IPR036465">
    <property type="entry name" value="vWFA_dom_sf"/>
</dbReference>
<protein>
    <submittedName>
        <fullName evidence="5">COL6A</fullName>
    </submittedName>
</protein>
<keyword evidence="1" id="KW-0732">Signal</keyword>
<feature type="domain" description="VWFA" evidence="3">
    <location>
        <begin position="414"/>
        <end position="553"/>
    </location>
</feature>
<dbReference type="Gene3D" id="3.40.50.410">
    <property type="entry name" value="von Willebrand factor, type A domain"/>
    <property type="match status" value="2"/>
</dbReference>
<reference evidence="5" key="1">
    <citation type="submission" date="2022-11" db="UniProtKB">
        <authorList>
            <consortium name="WormBaseParasite"/>
        </authorList>
    </citation>
    <scope>IDENTIFICATION</scope>
</reference>
<feature type="domain" description="VWFA" evidence="3">
    <location>
        <begin position="182"/>
        <end position="395"/>
    </location>
</feature>
<dbReference type="InterPro" id="IPR001304">
    <property type="entry name" value="C-type_lectin-like"/>
</dbReference>
<dbReference type="InterPro" id="IPR016187">
    <property type="entry name" value="CTDL_fold"/>
</dbReference>
<dbReference type="InterPro" id="IPR016186">
    <property type="entry name" value="C-type_lectin-like/link_sf"/>
</dbReference>
<feature type="signal peptide" evidence="1">
    <location>
        <begin position="1"/>
        <end position="18"/>
    </location>
</feature>
<feature type="chain" id="PRO_5037332902" evidence="1">
    <location>
        <begin position="19"/>
        <end position="553"/>
    </location>
</feature>
<proteinExistence type="predicted"/>
<feature type="domain" description="C-type lectin" evidence="2">
    <location>
        <begin position="30"/>
        <end position="153"/>
    </location>
</feature>
<dbReference type="Proteomes" id="UP000887566">
    <property type="component" value="Unplaced"/>
</dbReference>
<evidence type="ECO:0000259" key="3">
    <source>
        <dbReference type="PROSITE" id="PS50234"/>
    </source>
</evidence>
<accession>A0A914V103</accession>
<dbReference type="AlphaFoldDB" id="A0A914V103"/>
<dbReference type="Pfam" id="PF00059">
    <property type="entry name" value="Lectin_C"/>
    <property type="match status" value="1"/>
</dbReference>
<dbReference type="Pfam" id="PF00092">
    <property type="entry name" value="VWA"/>
    <property type="match status" value="1"/>
</dbReference>
<dbReference type="PANTHER" id="PTHR22803">
    <property type="entry name" value="MANNOSE, PHOSPHOLIPASE, LECTIN RECEPTOR RELATED"/>
    <property type="match status" value="1"/>
</dbReference>
<dbReference type="InterPro" id="IPR002035">
    <property type="entry name" value="VWF_A"/>
</dbReference>
<dbReference type="SMART" id="SM00327">
    <property type="entry name" value="VWA"/>
    <property type="match status" value="1"/>
</dbReference>
<evidence type="ECO:0000259" key="2">
    <source>
        <dbReference type="PROSITE" id="PS50041"/>
    </source>
</evidence>
<evidence type="ECO:0000313" key="4">
    <source>
        <dbReference type="Proteomes" id="UP000887566"/>
    </source>
</evidence>
<dbReference type="PROSITE" id="PS50234">
    <property type="entry name" value="VWFA"/>
    <property type="match status" value="2"/>
</dbReference>
<keyword evidence="4" id="KW-1185">Reference proteome</keyword>
<organism evidence="4 5">
    <name type="scientific">Plectus sambesii</name>
    <dbReference type="NCBI Taxonomy" id="2011161"/>
    <lineage>
        <taxon>Eukaryota</taxon>
        <taxon>Metazoa</taxon>
        <taxon>Ecdysozoa</taxon>
        <taxon>Nematoda</taxon>
        <taxon>Chromadorea</taxon>
        <taxon>Plectida</taxon>
        <taxon>Plectina</taxon>
        <taxon>Plectoidea</taxon>
        <taxon>Plectidae</taxon>
        <taxon>Plectus</taxon>
    </lineage>
</organism>